<evidence type="ECO:0000313" key="5">
    <source>
        <dbReference type="Proteomes" id="UP000315217"/>
    </source>
</evidence>
<reference evidence="5 6" key="1">
    <citation type="journal article" date="2019" name="Nat. Microbiol.">
        <title>Mediterranean grassland soil C-N compound turnover is dependent on rainfall and depth, and is mediated by genomically divergent microorganisms.</title>
        <authorList>
            <person name="Diamond S."/>
            <person name="Andeer P.F."/>
            <person name="Li Z."/>
            <person name="Crits-Christoph A."/>
            <person name="Burstein D."/>
            <person name="Anantharaman K."/>
            <person name="Lane K.R."/>
            <person name="Thomas B.C."/>
            <person name="Pan C."/>
            <person name="Northen T.R."/>
            <person name="Banfield J.F."/>
        </authorList>
    </citation>
    <scope>NUCLEOTIDE SEQUENCE [LARGE SCALE GENOMIC DNA]</scope>
    <source>
        <strain evidence="4">NP_1</strain>
        <strain evidence="3">NP_2</strain>
    </source>
</reference>
<dbReference type="SMART" id="SM00471">
    <property type="entry name" value="HDc"/>
    <property type="match status" value="1"/>
</dbReference>
<organism evidence="3 6">
    <name type="scientific">Candidatus Segetimicrobium genomatis</name>
    <dbReference type="NCBI Taxonomy" id="2569760"/>
    <lineage>
        <taxon>Bacteria</taxon>
        <taxon>Bacillati</taxon>
        <taxon>Candidatus Sysuimicrobiota</taxon>
        <taxon>Candidatus Sysuimicrobiia</taxon>
        <taxon>Candidatus Sysuimicrobiales</taxon>
        <taxon>Candidatus Segetimicrobiaceae</taxon>
        <taxon>Candidatus Segetimicrobium</taxon>
    </lineage>
</organism>
<evidence type="ECO:0000313" key="6">
    <source>
        <dbReference type="Proteomes" id="UP000318661"/>
    </source>
</evidence>
<dbReference type="PROSITE" id="PS51832">
    <property type="entry name" value="HD_GYP"/>
    <property type="match status" value="1"/>
</dbReference>
<dbReference type="Proteomes" id="UP000318661">
    <property type="component" value="Unassembled WGS sequence"/>
</dbReference>
<proteinExistence type="predicted"/>
<dbReference type="CDD" id="cd00077">
    <property type="entry name" value="HDc"/>
    <property type="match status" value="1"/>
</dbReference>
<evidence type="ECO:0000259" key="2">
    <source>
        <dbReference type="PROSITE" id="PS51832"/>
    </source>
</evidence>
<keyword evidence="1" id="KW-0472">Membrane</keyword>
<keyword evidence="1" id="KW-0812">Transmembrane</keyword>
<evidence type="ECO:0000256" key="1">
    <source>
        <dbReference type="SAM" id="Phobius"/>
    </source>
</evidence>
<dbReference type="InterPro" id="IPR037522">
    <property type="entry name" value="HD_GYP_dom"/>
</dbReference>
<feature type="transmembrane region" description="Helical" evidence="1">
    <location>
        <begin position="182"/>
        <end position="202"/>
    </location>
</feature>
<dbReference type="InterPro" id="IPR052020">
    <property type="entry name" value="Cyclic_di-GMP/3'3'-cGAMP_PDE"/>
</dbReference>
<dbReference type="Gene3D" id="1.10.3210.10">
    <property type="entry name" value="Hypothetical protein af1432"/>
    <property type="match status" value="1"/>
</dbReference>
<evidence type="ECO:0000313" key="4">
    <source>
        <dbReference type="EMBL" id="TMJ08572.1"/>
    </source>
</evidence>
<gene>
    <name evidence="4" type="ORF">E6G98_11890</name>
    <name evidence="3" type="ORF">E6G99_06725</name>
</gene>
<accession>A0A537LIC1</accession>
<dbReference type="SUPFAM" id="SSF109604">
    <property type="entry name" value="HD-domain/PDEase-like"/>
    <property type="match status" value="1"/>
</dbReference>
<dbReference type="EMBL" id="VBAJ01000179">
    <property type="protein sequence ID" value="TMJ07437.1"/>
    <property type="molecule type" value="Genomic_DNA"/>
</dbReference>
<comment type="caution">
    <text evidence="3">The sequence shown here is derived from an EMBL/GenBank/DDBJ whole genome shotgun (WGS) entry which is preliminary data.</text>
</comment>
<dbReference type="PANTHER" id="PTHR45228">
    <property type="entry name" value="CYCLIC DI-GMP PHOSPHODIESTERASE TM_0186-RELATED"/>
    <property type="match status" value="1"/>
</dbReference>
<evidence type="ECO:0000313" key="3">
    <source>
        <dbReference type="EMBL" id="TMJ07437.1"/>
    </source>
</evidence>
<protein>
    <submittedName>
        <fullName evidence="3">HD domain-containing protein</fullName>
    </submittedName>
</protein>
<dbReference type="EMBL" id="VBAI01000187">
    <property type="protein sequence ID" value="TMJ08572.1"/>
    <property type="molecule type" value="Genomic_DNA"/>
</dbReference>
<dbReference type="Pfam" id="PF13487">
    <property type="entry name" value="HD_5"/>
    <property type="match status" value="1"/>
</dbReference>
<dbReference type="AlphaFoldDB" id="A0A537LIC1"/>
<name>A0A537LIC1_9BACT</name>
<dbReference type="PANTHER" id="PTHR45228:SF4">
    <property type="entry name" value="LIPOPROTEIN"/>
    <property type="match status" value="1"/>
</dbReference>
<dbReference type="InterPro" id="IPR003607">
    <property type="entry name" value="HD/PDEase_dom"/>
</dbReference>
<feature type="domain" description="HD-GYP" evidence="2">
    <location>
        <begin position="216"/>
        <end position="411"/>
    </location>
</feature>
<keyword evidence="1" id="KW-1133">Transmembrane helix</keyword>
<dbReference type="Proteomes" id="UP000315217">
    <property type="component" value="Unassembled WGS sequence"/>
</dbReference>
<sequence length="423" mass="46477">MVRVWNRLTLLQRFTLASATIAVALAVVLSNAIVRAIESFATRDEGQVAADLVLRTIAPQLRPADFKGTLPPERRALLDELFLAHGVSYRALRIRLWRADGALLYSNVPEPKALLPAGVDLSTQNGYAVFVERQGRLERITPSVLRFFVPVQAAGNPKPIAAFEIFYDLTHLHQQLQPVRRIVWIAVLLGFFFLYTSVDVLVRRASRRLLKQQDDLKAAHLGTYEALASAIDAKDSYTGDHSAHMADLAAWVGRLLRLPPDVVEDVRVGARLHDLGKIGVPDAILNKPGPLNPDELVIMRRHAERGFEILQKAPVSEAAKLAVRHSHERWDGKGYPAGLAGEAIPLVARIVTVVDAYEAMTSDRPYRKALPVQEALARLERDAGSHFDPHIARTFVQLIRKEKALPGPAAAPAPAAKSATGTG</sequence>